<protein>
    <submittedName>
        <fullName evidence="2">Uncharacterized protein</fullName>
    </submittedName>
</protein>
<organism evidence="1 2">
    <name type="scientific">Panagrolaimus sp. ES5</name>
    <dbReference type="NCBI Taxonomy" id="591445"/>
    <lineage>
        <taxon>Eukaryota</taxon>
        <taxon>Metazoa</taxon>
        <taxon>Ecdysozoa</taxon>
        <taxon>Nematoda</taxon>
        <taxon>Chromadorea</taxon>
        <taxon>Rhabditida</taxon>
        <taxon>Tylenchina</taxon>
        <taxon>Panagrolaimomorpha</taxon>
        <taxon>Panagrolaimoidea</taxon>
        <taxon>Panagrolaimidae</taxon>
        <taxon>Panagrolaimus</taxon>
    </lineage>
</organism>
<reference evidence="2" key="1">
    <citation type="submission" date="2022-11" db="UniProtKB">
        <authorList>
            <consortium name="WormBaseParasite"/>
        </authorList>
    </citation>
    <scope>IDENTIFICATION</scope>
</reference>
<dbReference type="WBParaSite" id="ES5_v2.g7612.t1">
    <property type="protein sequence ID" value="ES5_v2.g7612.t1"/>
    <property type="gene ID" value="ES5_v2.g7612"/>
</dbReference>
<name>A0AC34GSM1_9BILA</name>
<accession>A0AC34GSM1</accession>
<proteinExistence type="predicted"/>
<dbReference type="Proteomes" id="UP000887579">
    <property type="component" value="Unplaced"/>
</dbReference>
<evidence type="ECO:0000313" key="2">
    <source>
        <dbReference type="WBParaSite" id="ES5_v2.g7612.t1"/>
    </source>
</evidence>
<sequence>MKRDHFFPNTKAPEIDPIEFQTNINNIHKLKENENIFLLFRTHQAKPKTVFYDLGETEKENIVIFF</sequence>
<evidence type="ECO:0000313" key="1">
    <source>
        <dbReference type="Proteomes" id="UP000887579"/>
    </source>
</evidence>